<keyword evidence="7" id="KW-1185">Reference proteome</keyword>
<accession>A0ABN9Y0D9</accession>
<evidence type="ECO:0000259" key="5">
    <source>
        <dbReference type="PROSITE" id="PS50878"/>
    </source>
</evidence>
<dbReference type="Pfam" id="PF19028">
    <property type="entry name" value="TSP1_spondin"/>
    <property type="match status" value="5"/>
</dbReference>
<evidence type="ECO:0000313" key="6">
    <source>
        <dbReference type="EMBL" id="CAK0904706.1"/>
    </source>
</evidence>
<dbReference type="Pfam" id="PF00078">
    <property type="entry name" value="RVT_1"/>
    <property type="match status" value="1"/>
</dbReference>
<dbReference type="InterPro" id="IPR000884">
    <property type="entry name" value="TSP1_rpt"/>
</dbReference>
<dbReference type="InterPro" id="IPR000477">
    <property type="entry name" value="RT_dom"/>
</dbReference>
<organism evidence="6 7">
    <name type="scientific">Prorocentrum cordatum</name>
    <dbReference type="NCBI Taxonomy" id="2364126"/>
    <lineage>
        <taxon>Eukaryota</taxon>
        <taxon>Sar</taxon>
        <taxon>Alveolata</taxon>
        <taxon>Dinophyceae</taxon>
        <taxon>Prorocentrales</taxon>
        <taxon>Prorocentraceae</taxon>
        <taxon>Prorocentrum</taxon>
    </lineage>
</organism>
<dbReference type="Gene3D" id="2.20.100.10">
    <property type="entry name" value="Thrombospondin type-1 (TSP1) repeat"/>
    <property type="match status" value="18"/>
</dbReference>
<proteinExistence type="predicted"/>
<dbReference type="Proteomes" id="UP001189429">
    <property type="component" value="Unassembled WGS sequence"/>
</dbReference>
<evidence type="ECO:0000256" key="2">
    <source>
        <dbReference type="ARBA" id="ARBA00023157"/>
    </source>
</evidence>
<evidence type="ECO:0000256" key="1">
    <source>
        <dbReference type="ARBA" id="ARBA00022729"/>
    </source>
</evidence>
<evidence type="ECO:0000256" key="3">
    <source>
        <dbReference type="ARBA" id="ARBA00023180"/>
    </source>
</evidence>
<name>A0ABN9Y0D9_9DINO</name>
<reference evidence="6" key="1">
    <citation type="submission" date="2023-10" db="EMBL/GenBank/DDBJ databases">
        <authorList>
            <person name="Chen Y."/>
            <person name="Shah S."/>
            <person name="Dougan E. K."/>
            <person name="Thang M."/>
            <person name="Chan C."/>
        </authorList>
    </citation>
    <scope>NUCLEOTIDE SEQUENCE [LARGE SCALE GENOMIC DNA]</scope>
</reference>
<dbReference type="PANTHER" id="PTHR11311">
    <property type="entry name" value="SPONDIN"/>
    <property type="match status" value="1"/>
</dbReference>
<sequence>MAELLAEYWGKIFSNSQHPDAHASPLLECLSSVHSNGDQFVSSTHTYHNWILSKSEFVDMAQRKKDSAPGPDGIRYSGWEAIGSLGYDLLCNLYTHLVTGSRLAPSFNYCKMIFLPKGSLSGSGAEARPPSVTRPLSLSNTDNTIVSAAVASPLNAVAADVVDCSQRGFVKGRSLIDNLVEFDAHYQFWGDLYGLKDSGATPFDFKQAFPLVFHDWIAAVLDKFGIPTCIRFAIHSLYDLNWTMVPKMKQGCPMSGVLFAIILHPVLVKVKRFQQSYEFILPCFADDIALVARHLLAVLPLVVRELVSSGQWTGLVLNLGKCHIMMLHVNDKESLVQVFRDNTPRMNVKKFSFGSSGLYLGAIVGPDGHFKSWYAPAQKLFDRCTCIKGLKLGLNFALPVLSHVAQCYEPSKLVHVKAREGLQRLTNAPRYAFSPLALHHMKKIGLESEAQEVRVTAPAALLRAATRSDAFWRMKDWLAEIREDDDQCIARVISFPSSNPIVAHMNRELEPCKVSSWTEWGECKGGCGMGVALRLRHVVSVGRTTQPCEESLQEAKACFTGHNCTKVDCEWADWEAWTDCTASCGGGTKRRSRAVAAVPKHGGAACPAEAKSEVASCAEKSCDNCVDGTWRQWSSWSNCSDTCYPAYKVRHRELKTRPNFCGVAATGLEDDYTLCKELPPCEKQQDCELSDWAEWSRCAVKCFGVRERARHVAKMASGGGRSCHNESLKEVEPCNPGPGEEVSPECGPDTPESCKVGEWDDWSECSATCDGGQRKRRRHVLSPAANGGDPCTDDLMVTASCGADACNASATCKDCEWGEWSEWGDCSCAGQRIRNRGIAKQPNSCGRPCEEGSARETEACDANCGDRLFCAWSEWSGMGDCSATCGSSTKMRQRTLTLSNSEKDGEYLFVADQSSPCNGNQIDVKPCPFTACEGQCTPTDCQFGAWSPWSEPSCAQLCTRKRAVETEGSCQGKPCKGPLLETKPCSKDCFLPVDCELEDWTAWNKTGCNQTGQQYRTRAVQARAENGGKPCDGPLMQAHPCPLKEEPKVDCRLADWADWTSCTEGCGGGITTRSRDVLAEGSGGGKLCGGGLDEINVCNTQKCDVVLPCKFGDWGEWSVCEEGGLTRYRSRVIEQWPSLGGGACAGALRESEACSADVDCEVSAWTGWDDCDKTCGGGQQVRQRFVETTPRGNGRRCPTSLEEVRGCAEESCGDTDCTVGDWSHWGACSTSCGSGARNRSRSYTERSFDSGTGCSLDLSEAAPCHGPPCGCKDCKWGDWEEWSKCSASCDGGQRARQRNIEQAPEPGCKPCSAELKEEMEPCGTQSCEEKTCMDGEWAEWGEWEACSATCEGGWTWRGRFVSKEANDCGRPAVGPSQESKPCNDDVQCSPDVDCEFGDWGKWSGCSADCAGVRRRERVIARHGVGGGAACEGSLEQSEPCQKDAGLLNWKDNERYLKLETVTNNNLGYAGPGEDSGGKEDDRLSRPPNIRYERALDVGGAAADLVIFPKSPYSPCDVGLNGAASPWLGSISVKSGASVVLEFALVDTKTGAPVVVEDLALKFFDMDQGSEGKSSEVVSAKGFKHFRVIHDTAIVSATDEESGVTMFHAGALAEGAQAGDPRNTTEPQEQKSLTLVYSRMSKVDLSLEVSPGPLCQSFVFAARACLTGCGLADACEDEPAVDCKYSDWSSWADCAATCGSGQRSRERRVVQQASGSGARCTGALSETGRCNNSACPGECSPVDCTWRDWGEWGECDRCGGQTTRSRRVLEHASCGGASCDAGAAEETKKCTRTCNTRSWCAWDEWGLWGPCSATCGKGLQARERAMKSVSGPADSG</sequence>
<feature type="non-terminal residue" evidence="6">
    <location>
        <position position="1835"/>
    </location>
</feature>
<dbReference type="SMART" id="SM00209">
    <property type="entry name" value="TSP1"/>
    <property type="match status" value="19"/>
</dbReference>
<gene>
    <name evidence="6" type="ORF">PCOR1329_LOCUS80655</name>
</gene>
<dbReference type="InterPro" id="IPR044004">
    <property type="entry name" value="TSP1_spondin_dom"/>
</dbReference>
<feature type="compositionally biased region" description="Basic and acidic residues" evidence="4">
    <location>
        <begin position="1475"/>
        <end position="1485"/>
    </location>
</feature>
<feature type="region of interest" description="Disordered" evidence="4">
    <location>
        <begin position="1466"/>
        <end position="1485"/>
    </location>
</feature>
<keyword evidence="3" id="KW-0325">Glycoprotein</keyword>
<keyword evidence="2" id="KW-1015">Disulfide bond</keyword>
<comment type="caution">
    <text evidence="6">The sequence shown here is derived from an EMBL/GenBank/DDBJ whole genome shotgun (WGS) entry which is preliminary data.</text>
</comment>
<dbReference type="InterPro" id="IPR051418">
    <property type="entry name" value="Spondin/Thrombospondin_T1"/>
</dbReference>
<protein>
    <recommendedName>
        <fullName evidence="5">Reverse transcriptase domain-containing protein</fullName>
    </recommendedName>
</protein>
<dbReference type="SUPFAM" id="SSF82895">
    <property type="entry name" value="TSP-1 type 1 repeat"/>
    <property type="match status" value="17"/>
</dbReference>
<feature type="domain" description="Reverse transcriptase" evidence="5">
    <location>
        <begin position="96"/>
        <end position="364"/>
    </location>
</feature>
<dbReference type="InterPro" id="IPR036383">
    <property type="entry name" value="TSP1_rpt_sf"/>
</dbReference>
<evidence type="ECO:0000313" key="7">
    <source>
        <dbReference type="Proteomes" id="UP001189429"/>
    </source>
</evidence>
<dbReference type="PROSITE" id="PS50092">
    <property type="entry name" value="TSP1"/>
    <property type="match status" value="19"/>
</dbReference>
<dbReference type="EMBL" id="CAUYUJ010021448">
    <property type="protein sequence ID" value="CAK0904706.1"/>
    <property type="molecule type" value="Genomic_DNA"/>
</dbReference>
<dbReference type="Pfam" id="PF00090">
    <property type="entry name" value="TSP_1"/>
    <property type="match status" value="12"/>
</dbReference>
<keyword evidence="1" id="KW-0732">Signal</keyword>
<dbReference type="PANTHER" id="PTHR11311:SF15">
    <property type="entry name" value="SPONDIN-2"/>
    <property type="match status" value="1"/>
</dbReference>
<dbReference type="PROSITE" id="PS50878">
    <property type="entry name" value="RT_POL"/>
    <property type="match status" value="1"/>
</dbReference>
<evidence type="ECO:0000256" key="4">
    <source>
        <dbReference type="SAM" id="MobiDB-lite"/>
    </source>
</evidence>